<gene>
    <name evidence="2" type="ORF">HNQ51_001841</name>
</gene>
<dbReference type="AlphaFoldDB" id="A0A840S0D1"/>
<evidence type="ECO:0000256" key="1">
    <source>
        <dbReference type="SAM" id="MobiDB-lite"/>
    </source>
</evidence>
<proteinExistence type="predicted"/>
<dbReference type="RefSeq" id="WP_138855807.1">
    <property type="nucleotide sequence ID" value="NZ_CP040709.1"/>
</dbReference>
<dbReference type="InterPro" id="IPR021333">
    <property type="entry name" value="DUF2946"/>
</dbReference>
<keyword evidence="3" id="KW-1185">Reference proteome</keyword>
<name>A0A840S0D1_9BURK</name>
<dbReference type="Proteomes" id="UP000554837">
    <property type="component" value="Unassembled WGS sequence"/>
</dbReference>
<comment type="caution">
    <text evidence="2">The sequence shown here is derived from an EMBL/GenBank/DDBJ whole genome shotgun (WGS) entry which is preliminary data.</text>
</comment>
<evidence type="ECO:0000313" key="3">
    <source>
        <dbReference type="Proteomes" id="UP000554837"/>
    </source>
</evidence>
<reference evidence="2 3" key="1">
    <citation type="submission" date="2020-08" db="EMBL/GenBank/DDBJ databases">
        <title>Genomic Encyclopedia of Type Strains, Phase IV (KMG-IV): sequencing the most valuable type-strain genomes for metagenomic binning, comparative biology and taxonomic classification.</title>
        <authorList>
            <person name="Goeker M."/>
        </authorList>
    </citation>
    <scope>NUCLEOTIDE SEQUENCE [LARGE SCALE GENOMIC DNA]</scope>
    <source>
        <strain evidence="2 3">DSM 23958</strain>
    </source>
</reference>
<accession>A0A840S0D1</accession>
<dbReference type="EMBL" id="JACHHO010000002">
    <property type="protein sequence ID" value="MBB5204527.1"/>
    <property type="molecule type" value="Genomic_DNA"/>
</dbReference>
<evidence type="ECO:0008006" key="4">
    <source>
        <dbReference type="Google" id="ProtNLM"/>
    </source>
</evidence>
<organism evidence="2 3">
    <name type="scientific">Inhella inkyongensis</name>
    <dbReference type="NCBI Taxonomy" id="392593"/>
    <lineage>
        <taxon>Bacteria</taxon>
        <taxon>Pseudomonadati</taxon>
        <taxon>Pseudomonadota</taxon>
        <taxon>Betaproteobacteria</taxon>
        <taxon>Burkholderiales</taxon>
        <taxon>Sphaerotilaceae</taxon>
        <taxon>Inhella</taxon>
    </lineage>
</organism>
<evidence type="ECO:0000313" key="2">
    <source>
        <dbReference type="EMBL" id="MBB5204527.1"/>
    </source>
</evidence>
<dbReference type="Pfam" id="PF11162">
    <property type="entry name" value="DUF2946"/>
    <property type="match status" value="1"/>
</dbReference>
<sequence>MSLSRPNSPSLTARYLALVAMVLGLLAPVVSVALGQGDPLTGVCRAPDSGTSKRAPAHGWFEHCSACGSLSQSLGGNPAPAALPHLAALSQVQSATLPTDAARPSLCGLPPARAPPPSR</sequence>
<feature type="region of interest" description="Disordered" evidence="1">
    <location>
        <begin position="100"/>
        <end position="119"/>
    </location>
</feature>
<protein>
    <recommendedName>
        <fullName evidence="4">DUF2946 domain-containing protein</fullName>
    </recommendedName>
</protein>